<protein>
    <recommendedName>
        <fullName evidence="4">Secreted protein</fullName>
    </recommendedName>
</protein>
<evidence type="ECO:0000256" key="1">
    <source>
        <dbReference type="SAM" id="Phobius"/>
    </source>
</evidence>
<comment type="caution">
    <text evidence="2">The sequence shown here is derived from an EMBL/GenBank/DDBJ whole genome shotgun (WGS) entry which is preliminary data.</text>
</comment>
<evidence type="ECO:0008006" key="4">
    <source>
        <dbReference type="Google" id="ProtNLM"/>
    </source>
</evidence>
<proteinExistence type="predicted"/>
<evidence type="ECO:0000313" key="3">
    <source>
        <dbReference type="Proteomes" id="UP001501231"/>
    </source>
</evidence>
<dbReference type="RefSeq" id="WP_344591869.1">
    <property type="nucleotide sequence ID" value="NZ_BAAARW010000019.1"/>
</dbReference>
<evidence type="ECO:0000313" key="2">
    <source>
        <dbReference type="EMBL" id="GAA2429584.1"/>
    </source>
</evidence>
<keyword evidence="1" id="KW-0472">Membrane</keyword>
<keyword evidence="1" id="KW-1133">Transmembrane helix</keyword>
<feature type="transmembrane region" description="Helical" evidence="1">
    <location>
        <begin position="12"/>
        <end position="35"/>
    </location>
</feature>
<gene>
    <name evidence="2" type="ORF">GCM10010191_48750</name>
</gene>
<dbReference type="EMBL" id="BAAARW010000019">
    <property type="protein sequence ID" value="GAA2429584.1"/>
    <property type="molecule type" value="Genomic_DNA"/>
</dbReference>
<organism evidence="2 3">
    <name type="scientific">Actinomadura vinacea</name>
    <dbReference type="NCBI Taxonomy" id="115336"/>
    <lineage>
        <taxon>Bacteria</taxon>
        <taxon>Bacillati</taxon>
        <taxon>Actinomycetota</taxon>
        <taxon>Actinomycetes</taxon>
        <taxon>Streptosporangiales</taxon>
        <taxon>Thermomonosporaceae</taxon>
        <taxon>Actinomadura</taxon>
    </lineage>
</organism>
<sequence>MDIKWSSLGQVFVVSLGATVAVVVIFAVGLLAASARQAAAERGRSTVIPATAACLCFAACAAIVLYGVYLIVPHFH</sequence>
<keyword evidence="3" id="KW-1185">Reference proteome</keyword>
<feature type="transmembrane region" description="Helical" evidence="1">
    <location>
        <begin position="47"/>
        <end position="72"/>
    </location>
</feature>
<reference evidence="2 3" key="1">
    <citation type="journal article" date="2019" name="Int. J. Syst. Evol. Microbiol.">
        <title>The Global Catalogue of Microorganisms (GCM) 10K type strain sequencing project: providing services to taxonomists for standard genome sequencing and annotation.</title>
        <authorList>
            <consortium name="The Broad Institute Genomics Platform"/>
            <consortium name="The Broad Institute Genome Sequencing Center for Infectious Disease"/>
            <person name="Wu L."/>
            <person name="Ma J."/>
        </authorList>
    </citation>
    <scope>NUCLEOTIDE SEQUENCE [LARGE SCALE GENOMIC DNA]</scope>
    <source>
        <strain evidence="2 3">JCM 3325</strain>
    </source>
</reference>
<accession>A0ABN3JGJ8</accession>
<dbReference type="Proteomes" id="UP001501231">
    <property type="component" value="Unassembled WGS sequence"/>
</dbReference>
<keyword evidence="1" id="KW-0812">Transmembrane</keyword>
<name>A0ABN3JGJ8_9ACTN</name>